<feature type="domain" description="GyrI-like small molecule binding" evidence="1">
    <location>
        <begin position="9"/>
        <end position="45"/>
    </location>
</feature>
<organism evidence="2">
    <name type="scientific">hydrothermal vent metagenome</name>
    <dbReference type="NCBI Taxonomy" id="652676"/>
    <lineage>
        <taxon>unclassified sequences</taxon>
        <taxon>metagenomes</taxon>
        <taxon>ecological metagenomes</taxon>
    </lineage>
</organism>
<protein>
    <submittedName>
        <fullName evidence="2">Transcriptional regulator, AraC family</fullName>
    </submittedName>
</protein>
<evidence type="ECO:0000313" key="2">
    <source>
        <dbReference type="EMBL" id="CUS43475.1"/>
    </source>
</evidence>
<proteinExistence type="predicted"/>
<dbReference type="Pfam" id="PF06445">
    <property type="entry name" value="GyrI-like"/>
    <property type="match status" value="1"/>
</dbReference>
<dbReference type="EMBL" id="CZQE01000057">
    <property type="protein sequence ID" value="CUS43475.1"/>
    <property type="molecule type" value="Genomic_DNA"/>
</dbReference>
<reference evidence="2" key="1">
    <citation type="submission" date="2015-10" db="EMBL/GenBank/DDBJ databases">
        <authorList>
            <person name="Gilbert D.G."/>
        </authorList>
    </citation>
    <scope>NUCLEOTIDE SEQUENCE</scope>
</reference>
<gene>
    <name evidence="2" type="ORF">MGWOODY_Smn3512</name>
</gene>
<dbReference type="AlphaFoldDB" id="A0A160TFF2"/>
<sequence>MQKPFTTNDVTIRDVAPTPVAIMEHRGDPATIGATIQRFIAWRKGVGL</sequence>
<accession>A0A160TFF2</accession>
<dbReference type="InterPro" id="IPR029442">
    <property type="entry name" value="GyrI-like"/>
</dbReference>
<evidence type="ECO:0000259" key="1">
    <source>
        <dbReference type="Pfam" id="PF06445"/>
    </source>
</evidence>
<name>A0A160TFF2_9ZZZZ</name>